<comment type="caution">
    <text evidence="5">The sequence shown here is derived from an EMBL/GenBank/DDBJ whole genome shotgun (WGS) entry which is preliminary data.</text>
</comment>
<reference evidence="5 6" key="1">
    <citation type="submission" date="2020-04" db="EMBL/GenBank/DDBJ databases">
        <title>Novel species.</title>
        <authorList>
            <person name="Teo W.F.A."/>
            <person name="Lipun K."/>
            <person name="Srisuk N."/>
            <person name="Duangmal K."/>
        </authorList>
    </citation>
    <scope>NUCLEOTIDE SEQUENCE [LARGE SCALE GENOMIC DNA]</scope>
    <source>
        <strain evidence="5 6">K13G38</strain>
    </source>
</reference>
<organism evidence="5 6">
    <name type="scientific">Amycolatopsis acididurans</name>
    <dbReference type="NCBI Taxonomy" id="2724524"/>
    <lineage>
        <taxon>Bacteria</taxon>
        <taxon>Bacillati</taxon>
        <taxon>Actinomycetota</taxon>
        <taxon>Actinomycetes</taxon>
        <taxon>Pseudonocardiales</taxon>
        <taxon>Pseudonocardiaceae</taxon>
        <taxon>Amycolatopsis</taxon>
    </lineage>
</organism>
<name>A0ABX1JD64_9PSEU</name>
<sequence>MTIDAHEEVADEVASESDVDERRSGRPRWRPRLPRTRRGRWIALAVVALLAAAGGGGYYWYQSTQLPAGAAFEVGGRVVSIDELNQEVQTLRALYGVQPPTDEAKLDGFRRDAAKSYAVSLLLDQAARDANVTVADKTARDTLTKFVSRQLGDGPDAQHQFVQALGDAGTSEQAVLDEIRRQMTVSQLFNQITAGTTVSDDEVRSAFTTRGAQLATPEKRQLSNIVVSTKEQADQVVADLRGGTPFSAETQRYSVDGSTRDKGGDLGEVAANQLDKTYADAAFAAQPGQIFGPVQTQYGWNVGQVVHVVPATPAVFDQVKDQLKQDLVLEKALGTWRNWLAQRISDGHVRYADAYQPADADSPPPLQQSPAAQPK</sequence>
<evidence type="ECO:0000256" key="3">
    <source>
        <dbReference type="SAM" id="Phobius"/>
    </source>
</evidence>
<dbReference type="InterPro" id="IPR027304">
    <property type="entry name" value="Trigger_fact/SurA_dom_sf"/>
</dbReference>
<evidence type="ECO:0000313" key="6">
    <source>
        <dbReference type="Proteomes" id="UP000715441"/>
    </source>
</evidence>
<keyword evidence="3" id="KW-1133">Transmembrane helix</keyword>
<dbReference type="PANTHER" id="PTHR47245:SF2">
    <property type="entry name" value="PEPTIDYL-PROLYL CIS-TRANS ISOMERASE HP_0175-RELATED"/>
    <property type="match status" value="1"/>
</dbReference>
<keyword evidence="6" id="KW-1185">Reference proteome</keyword>
<proteinExistence type="predicted"/>
<evidence type="ECO:0000256" key="2">
    <source>
        <dbReference type="SAM" id="MobiDB-lite"/>
    </source>
</evidence>
<dbReference type="GO" id="GO:0016853">
    <property type="term" value="F:isomerase activity"/>
    <property type="evidence" value="ECO:0007669"/>
    <property type="project" value="UniProtKB-KW"/>
</dbReference>
<keyword evidence="3" id="KW-0472">Membrane</keyword>
<feature type="region of interest" description="Disordered" evidence="2">
    <location>
        <begin position="1"/>
        <end position="30"/>
    </location>
</feature>
<keyword evidence="1 5" id="KW-0413">Isomerase</keyword>
<dbReference type="RefSeq" id="WP_168520888.1">
    <property type="nucleotide sequence ID" value="NZ_JAAXLS010000041.1"/>
</dbReference>
<evidence type="ECO:0000313" key="5">
    <source>
        <dbReference type="EMBL" id="NKQ57732.1"/>
    </source>
</evidence>
<keyword evidence="1" id="KW-0697">Rotamase</keyword>
<gene>
    <name evidence="5" type="ORF">HFP15_33210</name>
</gene>
<dbReference type="Proteomes" id="UP000715441">
    <property type="component" value="Unassembled WGS sequence"/>
</dbReference>
<dbReference type="PROSITE" id="PS50198">
    <property type="entry name" value="PPIC_PPIASE_2"/>
    <property type="match status" value="1"/>
</dbReference>
<feature type="compositionally biased region" description="Acidic residues" evidence="2">
    <location>
        <begin position="9"/>
        <end position="19"/>
    </location>
</feature>
<dbReference type="SUPFAM" id="SSF54534">
    <property type="entry name" value="FKBP-like"/>
    <property type="match status" value="1"/>
</dbReference>
<dbReference type="EMBL" id="JAAXLS010000041">
    <property type="protein sequence ID" value="NKQ57732.1"/>
    <property type="molecule type" value="Genomic_DNA"/>
</dbReference>
<dbReference type="Gene3D" id="3.10.50.40">
    <property type="match status" value="1"/>
</dbReference>
<dbReference type="InterPro" id="IPR050245">
    <property type="entry name" value="PrsA_foldase"/>
</dbReference>
<dbReference type="SUPFAM" id="SSF109998">
    <property type="entry name" value="Triger factor/SurA peptide-binding domain-like"/>
    <property type="match status" value="1"/>
</dbReference>
<feature type="transmembrane region" description="Helical" evidence="3">
    <location>
        <begin position="41"/>
        <end position="61"/>
    </location>
</feature>
<protein>
    <submittedName>
        <fullName evidence="5">Parvulin peptidyl-prolyl isomerase</fullName>
    </submittedName>
</protein>
<accession>A0ABX1JD64</accession>
<dbReference type="InterPro" id="IPR000297">
    <property type="entry name" value="PPIase_PpiC"/>
</dbReference>
<dbReference type="Gene3D" id="1.10.4030.10">
    <property type="entry name" value="Porin chaperone SurA, peptide-binding domain"/>
    <property type="match status" value="1"/>
</dbReference>
<evidence type="ECO:0000256" key="1">
    <source>
        <dbReference type="PROSITE-ProRule" id="PRU00278"/>
    </source>
</evidence>
<feature type="domain" description="PpiC" evidence="4">
    <location>
        <begin position="217"/>
        <end position="307"/>
    </location>
</feature>
<dbReference type="Pfam" id="PF13145">
    <property type="entry name" value="Rotamase_2"/>
    <property type="match status" value="1"/>
</dbReference>
<dbReference type="Pfam" id="PF13624">
    <property type="entry name" value="SurA_N_3"/>
    <property type="match status" value="1"/>
</dbReference>
<dbReference type="InterPro" id="IPR046357">
    <property type="entry name" value="PPIase_dom_sf"/>
</dbReference>
<feature type="region of interest" description="Disordered" evidence="2">
    <location>
        <begin position="354"/>
        <end position="375"/>
    </location>
</feature>
<evidence type="ECO:0000259" key="4">
    <source>
        <dbReference type="PROSITE" id="PS50198"/>
    </source>
</evidence>
<keyword evidence="3" id="KW-0812">Transmembrane</keyword>
<dbReference type="PANTHER" id="PTHR47245">
    <property type="entry name" value="PEPTIDYLPROLYL ISOMERASE"/>
    <property type="match status" value="1"/>
</dbReference>